<name>A0ABR6KHZ6_9BACT</name>
<dbReference type="Proteomes" id="UP000533637">
    <property type="component" value="Unassembled WGS sequence"/>
</dbReference>
<keyword evidence="5" id="KW-1185">Reference proteome</keyword>
<feature type="compositionally biased region" description="Low complexity" evidence="1">
    <location>
        <begin position="60"/>
        <end position="73"/>
    </location>
</feature>
<dbReference type="Gene3D" id="2.60.40.3690">
    <property type="match status" value="2"/>
</dbReference>
<feature type="region of interest" description="Disordered" evidence="1">
    <location>
        <begin position="54"/>
        <end position="75"/>
    </location>
</feature>
<reference evidence="4 5" key="1">
    <citation type="submission" date="2020-08" db="EMBL/GenBank/DDBJ databases">
        <title>Genomic Encyclopedia of Type Strains, Phase IV (KMG-IV): sequencing the most valuable type-strain genomes for metagenomic binning, comparative biology and taxonomic classification.</title>
        <authorList>
            <person name="Goeker M."/>
        </authorList>
    </citation>
    <scope>NUCLEOTIDE SEQUENCE [LARGE SCALE GENOMIC DNA]</scope>
    <source>
        <strain evidence="4 5">DSM 102983</strain>
    </source>
</reference>
<keyword evidence="2" id="KW-0732">Signal</keyword>
<evidence type="ECO:0000259" key="3">
    <source>
        <dbReference type="Pfam" id="PF15495"/>
    </source>
</evidence>
<evidence type="ECO:0000313" key="4">
    <source>
        <dbReference type="EMBL" id="MBB4620989.1"/>
    </source>
</evidence>
<sequence length="648" mass="71196">MKKKNFYGLWVAALLMMAGGCSEELDGGDDINDRGDGKGEEAYVAVTISSPTTKALTKANPNGGENGDGFNDGTQDERKIHDVTVILYGDNDGGSLNSVTDWNQTVTAEKKIVAVGYHKLDNPEIAHPGGNNHSSVTVKIKSLIPNSLIDKEFGLICVANIGEQLQKAISGESGKKIETVGQLGDYLVGSKIEDITGDAKDRFVMSTHTMSIDGLGTSKVSISTGNNETNPAVTTAFIERLAAKIEVKKTGGDDGYTITDTGKEDGNEIGKVFLKNFTIVNQLQAGTYLLKRVTGIMDELNTSNDNDTYIGDETSTPTPSGLATNFVIDPWTRGKDGSFNMITRATDKYAAEGGSTNYNDLYKNSFTNQQTDQGISDKLYSDLFKDENKDNCQSIGDAKPVYTMENTTSKAMQWNGYSTGAIFEGVYVPKEWYVVESDGNYKLSDKPIPNDGYDDGTATATFYVYNTNIYNSLWAVFADWFEDSVREILGDGETEGEVYKKYMGLFDNGTFDAATDQKLKGIEESDPTGYLKATLDKNLKFSEYEENLSEIGADLYENGISAYPDGKNYYKYWIRHSNNNDPDVMGVMEFAIVRNNIYNLTVTKVSGMGESPFKPTDPENPDEGQDHYISVEIYVKDWVVRENGDIEL</sequence>
<dbReference type="PROSITE" id="PS51257">
    <property type="entry name" value="PROKAR_LIPOPROTEIN"/>
    <property type="match status" value="1"/>
</dbReference>
<dbReference type="Gene3D" id="2.60.40.2580">
    <property type="match status" value="1"/>
</dbReference>
<dbReference type="Pfam" id="PF15495">
    <property type="entry name" value="Fimbrillin_C"/>
    <property type="match status" value="1"/>
</dbReference>
<dbReference type="NCBIfam" id="NF038041">
    <property type="entry name" value="fim_Mfa1_fam"/>
    <property type="match status" value="1"/>
</dbReference>
<proteinExistence type="predicted"/>
<comment type="caution">
    <text evidence="4">The sequence shown here is derived from an EMBL/GenBank/DDBJ whole genome shotgun (WGS) entry which is preliminary data.</text>
</comment>
<dbReference type="InterPro" id="IPR029140">
    <property type="entry name" value="Mfa1_C"/>
</dbReference>
<evidence type="ECO:0000313" key="5">
    <source>
        <dbReference type="Proteomes" id="UP000533637"/>
    </source>
</evidence>
<gene>
    <name evidence="4" type="ORF">GGQ57_000883</name>
</gene>
<feature type="signal peptide" evidence="2">
    <location>
        <begin position="1"/>
        <end position="23"/>
    </location>
</feature>
<organism evidence="4 5">
    <name type="scientific">Parabacteroides faecis</name>
    <dbReference type="NCBI Taxonomy" id="1217282"/>
    <lineage>
        <taxon>Bacteria</taxon>
        <taxon>Pseudomonadati</taxon>
        <taxon>Bacteroidota</taxon>
        <taxon>Bacteroidia</taxon>
        <taxon>Bacteroidales</taxon>
        <taxon>Tannerellaceae</taxon>
        <taxon>Parabacteroides</taxon>
    </lineage>
</organism>
<evidence type="ECO:0000256" key="1">
    <source>
        <dbReference type="SAM" id="MobiDB-lite"/>
    </source>
</evidence>
<evidence type="ECO:0000256" key="2">
    <source>
        <dbReference type="SAM" id="SignalP"/>
    </source>
</evidence>
<feature type="domain" description="Minor fimbrium subunit Mfa1 C-terminal" evidence="3">
    <location>
        <begin position="562"/>
        <end position="643"/>
    </location>
</feature>
<dbReference type="RefSeq" id="WP_183669151.1">
    <property type="nucleotide sequence ID" value="NZ_BMPB01000003.1"/>
</dbReference>
<accession>A0ABR6KHZ6</accession>
<feature type="chain" id="PRO_5045675600" description="Minor fimbrium subunit Mfa1 C-terminal domain-containing protein" evidence="2">
    <location>
        <begin position="24"/>
        <end position="648"/>
    </location>
</feature>
<dbReference type="EMBL" id="JACHOC010000002">
    <property type="protein sequence ID" value="MBB4620989.1"/>
    <property type="molecule type" value="Genomic_DNA"/>
</dbReference>
<dbReference type="InterPro" id="IPR047786">
    <property type="entry name" value="Mfa1_fim"/>
</dbReference>
<protein>
    <recommendedName>
        <fullName evidence="3">Minor fimbrium subunit Mfa1 C-terminal domain-containing protein</fullName>
    </recommendedName>
</protein>